<keyword evidence="1" id="KW-1133">Transmembrane helix</keyword>
<feature type="transmembrane region" description="Helical" evidence="1">
    <location>
        <begin position="224"/>
        <end position="239"/>
    </location>
</feature>
<evidence type="ECO:0000313" key="3">
    <source>
        <dbReference type="Proteomes" id="UP000199392"/>
    </source>
</evidence>
<accession>A0A1I6W0Z4</accession>
<organism evidence="2 3">
    <name type="scientific">Alloyangia pacifica</name>
    <dbReference type="NCBI Taxonomy" id="311180"/>
    <lineage>
        <taxon>Bacteria</taxon>
        <taxon>Pseudomonadati</taxon>
        <taxon>Pseudomonadota</taxon>
        <taxon>Alphaproteobacteria</taxon>
        <taxon>Rhodobacterales</taxon>
        <taxon>Roseobacteraceae</taxon>
        <taxon>Alloyangia</taxon>
    </lineage>
</organism>
<name>A0A1I6W0Z4_9RHOB</name>
<reference evidence="3" key="1">
    <citation type="submission" date="2016-10" db="EMBL/GenBank/DDBJ databases">
        <authorList>
            <person name="Varghese N."/>
            <person name="Submissions S."/>
        </authorList>
    </citation>
    <scope>NUCLEOTIDE SEQUENCE [LARGE SCALE GENOMIC DNA]</scope>
    <source>
        <strain evidence="3">DSM 26894</strain>
    </source>
</reference>
<gene>
    <name evidence="2" type="ORF">SAMN04488050_1142</name>
</gene>
<sequence>MDLELSKVLTEAYLVLSDIFHSAVVMLLAFWVSSRCIDNQPTGALGYVDKIYRSRSTIQIVRISKIFRLSALIPIFLLILIFSGSRLLSGVLKYLGGFTDFFLRTSYDRSLQHLRLGDENQLGRLLKSACGDVCETDVGQLTSLSYGDFISHFQTLRNEVAATSPELLERTFSSLTAPWEITLSGYLVATKVLLLLVAATLLFREWIERTTFISLSSTKTRRRTIYILLLILVFVRLEWEQEIETTVMRDFNTVVSSSAPRLTIVELRNLDTSDRSLIEWREDQLRFVESGIWLRYHYNQVKRLFCLSTIGLVALPEWGESLSGQMCRVKYQIATFGRPR</sequence>
<keyword evidence="1" id="KW-0812">Transmembrane</keyword>
<evidence type="ECO:0000256" key="1">
    <source>
        <dbReference type="SAM" id="Phobius"/>
    </source>
</evidence>
<feature type="transmembrane region" description="Helical" evidence="1">
    <location>
        <begin position="183"/>
        <end position="203"/>
    </location>
</feature>
<keyword evidence="1" id="KW-0472">Membrane</keyword>
<feature type="transmembrane region" description="Helical" evidence="1">
    <location>
        <begin position="12"/>
        <end position="32"/>
    </location>
</feature>
<dbReference type="EMBL" id="FOZW01000014">
    <property type="protein sequence ID" value="SFT19677.1"/>
    <property type="molecule type" value="Genomic_DNA"/>
</dbReference>
<evidence type="ECO:0000313" key="2">
    <source>
        <dbReference type="EMBL" id="SFT19677.1"/>
    </source>
</evidence>
<keyword evidence="3" id="KW-1185">Reference proteome</keyword>
<dbReference type="Proteomes" id="UP000199392">
    <property type="component" value="Unassembled WGS sequence"/>
</dbReference>
<proteinExistence type="predicted"/>
<feature type="transmembrane region" description="Helical" evidence="1">
    <location>
        <begin position="66"/>
        <end position="88"/>
    </location>
</feature>
<dbReference type="AlphaFoldDB" id="A0A1I6W0Z4"/>
<protein>
    <submittedName>
        <fullName evidence="2">Uncharacterized protein</fullName>
    </submittedName>
</protein>